<dbReference type="AlphaFoldDB" id="A0A7H1MCK3"/>
<reference evidence="2" key="1">
    <citation type="submission" date="2024-06" db="EMBL/GenBank/DDBJ databases">
        <title>Complete Genome Sequence of mouse commensal type strain Neisseria musculi.</title>
        <authorList>
            <person name="Thapa E."/>
            <person name="Aluvathingal J."/>
            <person name="Nadendla S."/>
            <person name="Mehta A."/>
            <person name="Tettelin H."/>
            <person name="Weyand N.J."/>
        </authorList>
    </citation>
    <scope>NUCLEOTIDE SEQUENCE</scope>
    <source>
        <strain evidence="2">NW831</strain>
    </source>
</reference>
<dbReference type="RefSeq" id="WP_186999971.1">
    <property type="nucleotide sequence ID" value="NZ_CP060414.2"/>
</dbReference>
<dbReference type="KEGG" id="nmus:H7A79_1611"/>
<sequence length="89" mass="9996">MKTVFLWLNMISAGVIFVHCVCRLSVRRWNWRQPELWAHAVLCGGSVGVIGHGLAQGGVAHPAEIIINCGTAAYFLSQTWRLMLLMRFK</sequence>
<evidence type="ECO:0000313" key="3">
    <source>
        <dbReference type="Proteomes" id="UP000516412"/>
    </source>
</evidence>
<dbReference type="Proteomes" id="UP000516412">
    <property type="component" value="Chromosome"/>
</dbReference>
<keyword evidence="3" id="KW-1185">Reference proteome</keyword>
<evidence type="ECO:0000256" key="1">
    <source>
        <dbReference type="SAM" id="Phobius"/>
    </source>
</evidence>
<gene>
    <name evidence="2" type="ORF">H7A79_1611</name>
</gene>
<organism evidence="2 3">
    <name type="scientific">Neisseria musculi</name>
    <dbReference type="NCBI Taxonomy" id="1815583"/>
    <lineage>
        <taxon>Bacteria</taxon>
        <taxon>Pseudomonadati</taxon>
        <taxon>Pseudomonadota</taxon>
        <taxon>Betaproteobacteria</taxon>
        <taxon>Neisseriales</taxon>
        <taxon>Neisseriaceae</taxon>
        <taxon>Neisseria</taxon>
    </lineage>
</organism>
<keyword evidence="1" id="KW-1133">Transmembrane helix</keyword>
<feature type="transmembrane region" description="Helical" evidence="1">
    <location>
        <begin position="6"/>
        <end position="24"/>
    </location>
</feature>
<keyword evidence="1" id="KW-0472">Membrane</keyword>
<dbReference type="EMBL" id="CP060414">
    <property type="protein sequence ID" value="QNT59368.1"/>
    <property type="molecule type" value="Genomic_DNA"/>
</dbReference>
<evidence type="ECO:0000313" key="2">
    <source>
        <dbReference type="EMBL" id="QNT59368.1"/>
    </source>
</evidence>
<protein>
    <submittedName>
        <fullName evidence="2">Membrane protein</fullName>
    </submittedName>
</protein>
<proteinExistence type="predicted"/>
<accession>A0A7H1MCK3</accession>
<name>A0A7H1MCK3_9NEIS</name>
<keyword evidence="1" id="KW-0812">Transmembrane</keyword>